<dbReference type="PROSITE" id="PS50068">
    <property type="entry name" value="LDLRA_2"/>
    <property type="match status" value="3"/>
</dbReference>
<comment type="caution">
    <text evidence="5">Lacks conserved residue(s) required for the propagation of feature annotation.</text>
</comment>
<feature type="region of interest" description="Disordered" evidence="7">
    <location>
        <begin position="1146"/>
        <end position="1165"/>
    </location>
</feature>
<keyword evidence="8" id="KW-1133">Transmembrane helix</keyword>
<feature type="chain" id="PRO_5035316762" description="Peptidase S1 domain-containing protein" evidence="9">
    <location>
        <begin position="19"/>
        <end position="1786"/>
    </location>
</feature>
<feature type="region of interest" description="Disordered" evidence="7">
    <location>
        <begin position="122"/>
        <end position="298"/>
    </location>
</feature>
<feature type="compositionally biased region" description="Low complexity" evidence="7">
    <location>
        <begin position="268"/>
        <end position="289"/>
    </location>
</feature>
<dbReference type="Pfam" id="PF00057">
    <property type="entry name" value="Ldl_recept_a"/>
    <property type="match status" value="3"/>
</dbReference>
<dbReference type="PROSITE" id="PS50240">
    <property type="entry name" value="TRYPSIN_DOM"/>
    <property type="match status" value="1"/>
</dbReference>
<dbReference type="GO" id="GO:0006508">
    <property type="term" value="P:proteolysis"/>
    <property type="evidence" value="ECO:0007669"/>
    <property type="project" value="UniProtKB-KW"/>
</dbReference>
<feature type="disulfide bond" evidence="5">
    <location>
        <begin position="1267"/>
        <end position="1279"/>
    </location>
</feature>
<evidence type="ECO:0000256" key="3">
    <source>
        <dbReference type="ARBA" id="ARBA00022825"/>
    </source>
</evidence>
<keyword evidence="4 5" id="KW-1015">Disulfide bond</keyword>
<feature type="disulfide bond" evidence="5">
    <location>
        <begin position="1355"/>
        <end position="1370"/>
    </location>
</feature>
<evidence type="ECO:0000256" key="7">
    <source>
        <dbReference type="SAM" id="MobiDB-lite"/>
    </source>
</evidence>
<keyword evidence="3 6" id="KW-0720">Serine protease</keyword>
<evidence type="ECO:0000313" key="12">
    <source>
        <dbReference type="Proteomes" id="UP000719412"/>
    </source>
</evidence>
<feature type="compositionally biased region" description="Pro residues" evidence="7">
    <location>
        <begin position="214"/>
        <end position="231"/>
    </location>
</feature>
<dbReference type="InterPro" id="IPR002172">
    <property type="entry name" value="LDrepeatLR_classA_rpt"/>
</dbReference>
<evidence type="ECO:0000256" key="1">
    <source>
        <dbReference type="ARBA" id="ARBA00022670"/>
    </source>
</evidence>
<feature type="region of interest" description="Disordered" evidence="7">
    <location>
        <begin position="1062"/>
        <end position="1093"/>
    </location>
</feature>
<dbReference type="InterPro" id="IPR036055">
    <property type="entry name" value="LDL_receptor-like_sf"/>
</dbReference>
<keyword evidence="9" id="KW-0732">Signal</keyword>
<feature type="transmembrane region" description="Helical" evidence="8">
    <location>
        <begin position="567"/>
        <end position="593"/>
    </location>
</feature>
<dbReference type="Proteomes" id="UP000719412">
    <property type="component" value="Unassembled WGS sequence"/>
</dbReference>
<evidence type="ECO:0000256" key="8">
    <source>
        <dbReference type="SAM" id="Phobius"/>
    </source>
</evidence>
<dbReference type="PROSITE" id="PS00134">
    <property type="entry name" value="TRYPSIN_HIS"/>
    <property type="match status" value="1"/>
</dbReference>
<dbReference type="CDD" id="cd00112">
    <property type="entry name" value="LDLa"/>
    <property type="match status" value="3"/>
</dbReference>
<evidence type="ECO:0000256" key="4">
    <source>
        <dbReference type="ARBA" id="ARBA00023157"/>
    </source>
</evidence>
<dbReference type="Gene3D" id="4.10.400.10">
    <property type="entry name" value="Low-density Lipoprotein Receptor"/>
    <property type="match status" value="3"/>
</dbReference>
<gene>
    <name evidence="11" type="ORF">GEV33_001411</name>
</gene>
<dbReference type="EMBL" id="JABDTM020008084">
    <property type="protein sequence ID" value="KAH0821384.1"/>
    <property type="molecule type" value="Genomic_DNA"/>
</dbReference>
<evidence type="ECO:0000256" key="9">
    <source>
        <dbReference type="SAM" id="SignalP"/>
    </source>
</evidence>
<feature type="disulfide bond" evidence="5">
    <location>
        <begin position="1286"/>
        <end position="1301"/>
    </location>
</feature>
<dbReference type="InterPro" id="IPR023415">
    <property type="entry name" value="LDLR_class-A_CS"/>
</dbReference>
<accession>A0A8J6HV31</accession>
<dbReference type="GO" id="GO:0004252">
    <property type="term" value="F:serine-type endopeptidase activity"/>
    <property type="evidence" value="ECO:0007669"/>
    <property type="project" value="InterPro"/>
</dbReference>
<dbReference type="PROSITE" id="PS01209">
    <property type="entry name" value="LDLRA_1"/>
    <property type="match status" value="2"/>
</dbReference>
<feature type="transmembrane region" description="Helical" evidence="8">
    <location>
        <begin position="362"/>
        <end position="382"/>
    </location>
</feature>
<dbReference type="Gene3D" id="2.40.10.10">
    <property type="entry name" value="Trypsin-like serine proteases"/>
    <property type="match status" value="2"/>
</dbReference>
<dbReference type="InterPro" id="IPR043504">
    <property type="entry name" value="Peptidase_S1_PA_chymotrypsin"/>
</dbReference>
<keyword evidence="8" id="KW-0472">Membrane</keyword>
<reference evidence="11" key="2">
    <citation type="submission" date="2021-08" db="EMBL/GenBank/DDBJ databases">
        <authorList>
            <person name="Eriksson T."/>
        </authorList>
    </citation>
    <scope>NUCLEOTIDE SEQUENCE</scope>
    <source>
        <strain evidence="11">Stoneville</strain>
        <tissue evidence="11">Whole head</tissue>
    </source>
</reference>
<dbReference type="CDD" id="cd00190">
    <property type="entry name" value="Tryp_SPc"/>
    <property type="match status" value="1"/>
</dbReference>
<evidence type="ECO:0000313" key="11">
    <source>
        <dbReference type="EMBL" id="KAH0821384.1"/>
    </source>
</evidence>
<reference evidence="11" key="1">
    <citation type="journal article" date="2020" name="J Insects Food Feed">
        <title>The yellow mealworm (Tenebrio molitor) genome: a resource for the emerging insects as food and feed industry.</title>
        <authorList>
            <person name="Eriksson T."/>
            <person name="Andere A."/>
            <person name="Kelstrup H."/>
            <person name="Emery V."/>
            <person name="Picard C."/>
        </authorList>
    </citation>
    <scope>NUCLEOTIDE SEQUENCE</scope>
    <source>
        <strain evidence="11">Stoneville</strain>
        <tissue evidence="11">Whole head</tissue>
    </source>
</reference>
<dbReference type="PANTHER" id="PTHR24252">
    <property type="entry name" value="ACROSIN-RELATED"/>
    <property type="match status" value="1"/>
</dbReference>
<feature type="signal peptide" evidence="9">
    <location>
        <begin position="1"/>
        <end position="18"/>
    </location>
</feature>
<keyword evidence="12" id="KW-1185">Reference proteome</keyword>
<keyword evidence="8" id="KW-0812">Transmembrane</keyword>
<dbReference type="SMART" id="SM00020">
    <property type="entry name" value="Tryp_SPc"/>
    <property type="match status" value="1"/>
</dbReference>
<dbReference type="FunFam" id="2.40.10.10:FF:000003">
    <property type="entry name" value="Transmembrane serine protease 3"/>
    <property type="match status" value="1"/>
</dbReference>
<feature type="disulfide bond" evidence="5">
    <location>
        <begin position="1771"/>
        <end position="1786"/>
    </location>
</feature>
<evidence type="ECO:0000256" key="2">
    <source>
        <dbReference type="ARBA" id="ARBA00022801"/>
    </source>
</evidence>
<dbReference type="PANTHER" id="PTHR24252:SF7">
    <property type="entry name" value="HYALIN"/>
    <property type="match status" value="1"/>
</dbReference>
<dbReference type="SUPFAM" id="SSF50494">
    <property type="entry name" value="Trypsin-like serine proteases"/>
    <property type="match status" value="1"/>
</dbReference>
<evidence type="ECO:0000256" key="6">
    <source>
        <dbReference type="RuleBase" id="RU363034"/>
    </source>
</evidence>
<evidence type="ECO:0000256" key="5">
    <source>
        <dbReference type="PROSITE-ProRule" id="PRU00124"/>
    </source>
</evidence>
<protein>
    <recommendedName>
        <fullName evidence="10">Peptidase S1 domain-containing protein</fullName>
    </recommendedName>
</protein>
<dbReference type="PRINTS" id="PR00261">
    <property type="entry name" value="LDLRECEPTOR"/>
</dbReference>
<feature type="disulfide bond" evidence="5">
    <location>
        <begin position="1274"/>
        <end position="1292"/>
    </location>
</feature>
<dbReference type="InterPro" id="IPR018114">
    <property type="entry name" value="TRYPSIN_HIS"/>
</dbReference>
<comment type="caution">
    <text evidence="11">The sequence shown here is derived from an EMBL/GenBank/DDBJ whole genome shotgun (WGS) entry which is preliminary data.</text>
</comment>
<dbReference type="InterPro" id="IPR009003">
    <property type="entry name" value="Peptidase_S1_PA"/>
</dbReference>
<dbReference type="SUPFAM" id="SSF57424">
    <property type="entry name" value="LDL receptor-like module"/>
    <property type="match status" value="3"/>
</dbReference>
<keyword evidence="1 6" id="KW-0645">Protease</keyword>
<organism evidence="11 12">
    <name type="scientific">Tenebrio molitor</name>
    <name type="common">Yellow mealworm beetle</name>
    <dbReference type="NCBI Taxonomy" id="7067"/>
    <lineage>
        <taxon>Eukaryota</taxon>
        <taxon>Metazoa</taxon>
        <taxon>Ecdysozoa</taxon>
        <taxon>Arthropoda</taxon>
        <taxon>Hexapoda</taxon>
        <taxon>Insecta</taxon>
        <taxon>Pterygota</taxon>
        <taxon>Neoptera</taxon>
        <taxon>Endopterygota</taxon>
        <taxon>Coleoptera</taxon>
        <taxon>Polyphaga</taxon>
        <taxon>Cucujiformia</taxon>
        <taxon>Tenebrionidae</taxon>
        <taxon>Tenebrio</taxon>
    </lineage>
</organism>
<evidence type="ECO:0000259" key="10">
    <source>
        <dbReference type="PROSITE" id="PS50240"/>
    </source>
</evidence>
<proteinExistence type="predicted"/>
<sequence>MLFNYVTFFACGLIVVYCKNLPDNNTAIISTYAKVAHWGAVSSTTTEKTQSEARSHNGQSLWTHRSDVNIIGGQNLKTVRPKVIYHYPVQKLGKVEPVPAVGEVQERFNPRPYFDYAHVPSKYQNSKSETKPKADPTPSPTFDSFPVFNKPPASPPSDLYSSQYSSYNPPNAGPVAPPDDAKPDVAYPPNAPPPPGDTEVGGDDSNGYSYNPPQDAPQGPPAYPSLGPPLAPQQDHKEQLYYPPSDDSAQHETILDHPPPGWEDTKTDMGAPPDMGGPPDAGPSMGAPMDDMGEHDLSPPPSPDYGGQFPHYLYNGPHGQHDFDSYDFDHHHVYKEITTTEMPEDERVNKGHYSYYYLGRKLWYIPLYFSVYFILYVTVLILKSIARHKIQFKHEHFHRDMEHGRQLNLDDIHENVTTAIDTSRKKFAYVAIFCCLVFFVEVAVAKTTENYPIATTEIPTRETSTKSRYERGLEDYEEAQAREGRGMMDDDDHDPHDHDHDMQEQKAVKEDPWAGYYDFIINEGSFKFWAAFQNDYAMPVCNRRSTPSVHTLWQERMSPERKSRGRLCSVALAIASFLVFVAVLSIAGMALYMGALHTEPATNNLLSFSCSAKVLRGDRFVGALQDKARRYRLQLETLYQRSTLGPALVSCIVEKFGNDTATVFFKLAFNKKKLPRNISNIERTIRDVLITDAISRKPVFRMIRFDPKSVEVKQIREVDLYQRTATKPKDMTVKPTKNGVVLKSPRNTSANLPVKKKVVEEIDVKDEDLPVIQGSFKISKTDADITEKKTENTPKPKTTTLPTKTSTLKDTSVTSALYKIAAIEKLSKTSTTKAKPTATTAATITTPPTTATTTTTTTSAVSHFVNPHVFNEEPWIPILPELKDYVSTTTATTVKLYKKQPVYTSFTNPGLSYHNLDMETLGSTSLKSHPIPVNKIPQTTEPGAFKEMIKISAETTSKTPTSSEMDSSFVEVETVQYIPGSSKQEEMVKNLSSIFHNLASTLEIPEMNISRSDSFAEASDDDIVGQGQVEVVEADEEALMMQTTKIPLVTLIPVKSNSGIGRPLRKRPFRRDNSSGETSVENRSFPGSTRLNDFSEMEKNPVKFIETEVVTSVSSEVNKVKLSKHQLEDFKIVGVLNFATESPEELIRSPKMEPQTTEESRSSEITVYATNSSVSTNRREALKNLNILTPEKLKQLSEISKVHDNLTAIDKEPVISDKAISSSYTVNHSGFKILTKTFNKINELPKDNKVNGYNNLAFTAFSNKTECGNLTIKCGDGQCLPETTKCNQLIDCNDGKDEQDCNCADYLRSQYLLRKICDGVVDCWDYSDENQCEWCKPDQYVCGNSKMCVDRSKICDGLRDCPQGDDERQCVTIAANLDAADEFPYYSEGYLMVRKFGSWGKLCVENLHNVVFPILDLGKAVCKSMTYQSLDSVKSVVESVEPPPSRYFELDYSFQNGSKYSLSFTETKCDTRKVVEVKCQSLECGARPQAVKHVARRDYRIVGGGNAGLGSWPWQAALYKEGEFQCGATLLSDTWLVSAGHCFYHSQEEHWVARLGALRRGTTLPSPYEQLRPIVRIVVHPGYVDSGFINDISLLKMQFSVIFSDYVRPICLPPLGQPVVDGRLCTVVGWGQLFEVGRIFPDTLQEVLVPVISTVECRKRTVFLPLYKITDDMFCAGYERGGRDACLGDSGGPLMCPEPNGKWVLQGITSNGYGCARANRPGVYTKVANYVAWIDNHMSKDDDDNSTKSSKSVCLGHRCPLGECLPKSRLCNGYIECSDGSDERDC</sequence>
<dbReference type="InterPro" id="IPR001254">
    <property type="entry name" value="Trypsin_dom"/>
</dbReference>
<feature type="disulfide bond" evidence="5">
    <location>
        <begin position="1759"/>
        <end position="1777"/>
    </location>
</feature>
<dbReference type="InterPro" id="IPR033116">
    <property type="entry name" value="TRYPSIN_SER"/>
</dbReference>
<dbReference type="SMART" id="SM00192">
    <property type="entry name" value="LDLa"/>
    <property type="match status" value="3"/>
</dbReference>
<feature type="compositionally biased region" description="Polar residues" evidence="7">
    <location>
        <begin position="1075"/>
        <end position="1092"/>
    </location>
</feature>
<name>A0A8J6HV31_TENMO</name>
<dbReference type="PROSITE" id="PS00135">
    <property type="entry name" value="TRYPSIN_SER"/>
    <property type="match status" value="1"/>
</dbReference>
<feature type="domain" description="Peptidase S1" evidence="10">
    <location>
        <begin position="1501"/>
        <end position="1739"/>
    </location>
</feature>
<keyword evidence="2 6" id="KW-0378">Hydrolase</keyword>
<dbReference type="Pfam" id="PF00089">
    <property type="entry name" value="Trypsin"/>
    <property type="match status" value="1"/>
</dbReference>